<organism evidence="2 3">
    <name type="scientific">Allocatelliglobosispora scoriae</name>
    <dbReference type="NCBI Taxonomy" id="643052"/>
    <lineage>
        <taxon>Bacteria</taxon>
        <taxon>Bacillati</taxon>
        <taxon>Actinomycetota</taxon>
        <taxon>Actinomycetes</taxon>
        <taxon>Micromonosporales</taxon>
        <taxon>Micromonosporaceae</taxon>
        <taxon>Allocatelliglobosispora</taxon>
    </lineage>
</organism>
<dbReference type="InterPro" id="IPR004942">
    <property type="entry name" value="Roadblock/LAMTOR2_dom"/>
</dbReference>
<evidence type="ECO:0000313" key="3">
    <source>
        <dbReference type="Proteomes" id="UP000587527"/>
    </source>
</evidence>
<protein>
    <submittedName>
        <fullName evidence="2">Putative regulator of Ras-like GTPase activity (Roadblock/LC7/MglB family)</fullName>
    </submittedName>
</protein>
<feature type="domain" description="Roadblock/LAMTOR2" evidence="1">
    <location>
        <begin position="11"/>
        <end position="101"/>
    </location>
</feature>
<dbReference type="Pfam" id="PF03259">
    <property type="entry name" value="Robl_LC7"/>
    <property type="match status" value="1"/>
</dbReference>
<evidence type="ECO:0000313" key="2">
    <source>
        <dbReference type="EMBL" id="MBB5869538.1"/>
    </source>
</evidence>
<dbReference type="AlphaFoldDB" id="A0A841BQ88"/>
<gene>
    <name evidence="2" type="ORF">F4553_002917</name>
</gene>
<dbReference type="Gene3D" id="3.30.450.30">
    <property type="entry name" value="Dynein light chain 2a, cytoplasmic"/>
    <property type="match status" value="1"/>
</dbReference>
<name>A0A841BQ88_9ACTN</name>
<dbReference type="RefSeq" id="WP_184836216.1">
    <property type="nucleotide sequence ID" value="NZ_JACHMN010000002.1"/>
</dbReference>
<dbReference type="SMART" id="SM00960">
    <property type="entry name" value="Robl_LC7"/>
    <property type="match status" value="1"/>
</dbReference>
<dbReference type="PANTHER" id="PTHR36222:SF1">
    <property type="entry name" value="SERINE PROTEASE INHIBITOR RV3364C"/>
    <property type="match status" value="1"/>
</dbReference>
<keyword evidence="3" id="KW-1185">Reference proteome</keyword>
<reference evidence="2 3" key="1">
    <citation type="submission" date="2020-08" db="EMBL/GenBank/DDBJ databases">
        <title>Sequencing the genomes of 1000 actinobacteria strains.</title>
        <authorList>
            <person name="Klenk H.-P."/>
        </authorList>
    </citation>
    <scope>NUCLEOTIDE SEQUENCE [LARGE SCALE GENOMIC DNA]</scope>
    <source>
        <strain evidence="2 3">DSM 45362</strain>
    </source>
</reference>
<evidence type="ECO:0000259" key="1">
    <source>
        <dbReference type="SMART" id="SM00960"/>
    </source>
</evidence>
<sequence length="134" mass="13871">MQPQKTTAELAWLVDELVERVPDVQRAIVLSADGLLMASSSGLTREEADHFAAIAASLHGIARGAGRMFAKGGIRQAIIEMDLGFLFVTAAGNGACLAVIAGAEADAGLIAYEMAMLVARVGKYLTAPVRTAAG</sequence>
<dbReference type="PANTHER" id="PTHR36222">
    <property type="entry name" value="SERINE PROTEASE INHIBITOR RV3364C"/>
    <property type="match status" value="1"/>
</dbReference>
<accession>A0A841BQ88</accession>
<proteinExistence type="predicted"/>
<dbReference type="InterPro" id="IPR053141">
    <property type="entry name" value="Mycobact_SerProt_Inhib_Rv3364c"/>
</dbReference>
<dbReference type="Proteomes" id="UP000587527">
    <property type="component" value="Unassembled WGS sequence"/>
</dbReference>
<dbReference type="SUPFAM" id="SSF103196">
    <property type="entry name" value="Roadblock/LC7 domain"/>
    <property type="match status" value="1"/>
</dbReference>
<dbReference type="EMBL" id="JACHMN010000002">
    <property type="protein sequence ID" value="MBB5869538.1"/>
    <property type="molecule type" value="Genomic_DNA"/>
</dbReference>
<comment type="caution">
    <text evidence="2">The sequence shown here is derived from an EMBL/GenBank/DDBJ whole genome shotgun (WGS) entry which is preliminary data.</text>
</comment>